<name>A0ABW4S8C9_9RHOB</name>
<feature type="region of interest" description="Disordered" evidence="1">
    <location>
        <begin position="79"/>
        <end position="100"/>
    </location>
</feature>
<evidence type="ECO:0000256" key="2">
    <source>
        <dbReference type="SAM" id="Phobius"/>
    </source>
</evidence>
<gene>
    <name evidence="3" type="ORF">ACFSGJ_16625</name>
</gene>
<dbReference type="RefSeq" id="WP_390264382.1">
    <property type="nucleotide sequence ID" value="NZ_JBHUGH010000013.1"/>
</dbReference>
<sequence>MPPLIRLYITQTMVGFVLSVVFVAMLLAFDVAGLRHLILNSSEGWLALILLLIANTTVFAAAQFGIAVMRLAEDDEPRKGRMQPVHLPTPALVRVDRRRR</sequence>
<dbReference type="EMBL" id="JBHUGH010000013">
    <property type="protein sequence ID" value="MFD1913840.1"/>
    <property type="molecule type" value="Genomic_DNA"/>
</dbReference>
<evidence type="ECO:0000256" key="1">
    <source>
        <dbReference type="SAM" id="MobiDB-lite"/>
    </source>
</evidence>
<keyword evidence="2" id="KW-0812">Transmembrane</keyword>
<dbReference type="Proteomes" id="UP001597353">
    <property type="component" value="Unassembled WGS sequence"/>
</dbReference>
<feature type="transmembrane region" description="Helical" evidence="2">
    <location>
        <begin position="45"/>
        <end position="72"/>
    </location>
</feature>
<keyword evidence="2" id="KW-1133">Transmembrane helix</keyword>
<keyword evidence="2" id="KW-0472">Membrane</keyword>
<protein>
    <submittedName>
        <fullName evidence="3">Uncharacterized protein</fullName>
    </submittedName>
</protein>
<proteinExistence type="predicted"/>
<evidence type="ECO:0000313" key="4">
    <source>
        <dbReference type="Proteomes" id="UP001597353"/>
    </source>
</evidence>
<evidence type="ECO:0000313" key="3">
    <source>
        <dbReference type="EMBL" id="MFD1913840.1"/>
    </source>
</evidence>
<accession>A0ABW4S8C9</accession>
<organism evidence="3 4">
    <name type="scientific">Halodurantibacterium flavum</name>
    <dbReference type="NCBI Taxonomy" id="1382802"/>
    <lineage>
        <taxon>Bacteria</taxon>
        <taxon>Pseudomonadati</taxon>
        <taxon>Pseudomonadota</taxon>
        <taxon>Alphaproteobacteria</taxon>
        <taxon>Rhodobacterales</taxon>
        <taxon>Paracoccaceae</taxon>
        <taxon>Halodurantibacterium</taxon>
    </lineage>
</organism>
<feature type="transmembrane region" description="Helical" evidence="2">
    <location>
        <begin position="12"/>
        <end position="33"/>
    </location>
</feature>
<comment type="caution">
    <text evidence="3">The sequence shown here is derived from an EMBL/GenBank/DDBJ whole genome shotgun (WGS) entry which is preliminary data.</text>
</comment>
<keyword evidence="4" id="KW-1185">Reference proteome</keyword>
<reference evidence="4" key="1">
    <citation type="journal article" date="2019" name="Int. J. Syst. Evol. Microbiol.">
        <title>The Global Catalogue of Microorganisms (GCM) 10K type strain sequencing project: providing services to taxonomists for standard genome sequencing and annotation.</title>
        <authorList>
            <consortium name="The Broad Institute Genomics Platform"/>
            <consortium name="The Broad Institute Genome Sequencing Center for Infectious Disease"/>
            <person name="Wu L."/>
            <person name="Ma J."/>
        </authorList>
    </citation>
    <scope>NUCLEOTIDE SEQUENCE [LARGE SCALE GENOMIC DNA]</scope>
    <source>
        <strain evidence="4">CGMCC 4.7242</strain>
    </source>
</reference>